<reference evidence="2 3" key="1">
    <citation type="submission" date="2019-02" db="EMBL/GenBank/DDBJ databases">
        <title>Sequencing the genomes of 1000 actinobacteria strains.</title>
        <authorList>
            <person name="Klenk H.-P."/>
        </authorList>
    </citation>
    <scope>NUCLEOTIDE SEQUENCE [LARGE SCALE GENOMIC DNA]</scope>
    <source>
        <strain evidence="2 3">DSM 45162</strain>
    </source>
</reference>
<name>A0A4Q7ZU76_9ACTN</name>
<evidence type="ECO:0000313" key="3">
    <source>
        <dbReference type="Proteomes" id="UP000292564"/>
    </source>
</evidence>
<dbReference type="Pfam" id="PF08448">
    <property type="entry name" value="PAS_4"/>
    <property type="match status" value="1"/>
</dbReference>
<sequence length="229" mass="25238">MQRDWGGATTENLSVVPKCQPEFQDRFKSLFEQSGMCMANLDSGLRLREANSDFLRQLDRKPQDSYGRSFLALLHRSVRTTVERELSALVTNQRERFTGHIVATRRDGTLLPGKMTAVAVSDPKGDVDTVLVLVMPSSRQGGAAASASLKVQLRPMDARILEGVAAGDSTVKLASSLFMSRGGVEYRVTALLRLLRVSNRPALISKAHSLGLFNIETWPPKVHPEFVES</sequence>
<organism evidence="2 3">
    <name type="scientific">Krasilnikovia cinnamomea</name>
    <dbReference type="NCBI Taxonomy" id="349313"/>
    <lineage>
        <taxon>Bacteria</taxon>
        <taxon>Bacillati</taxon>
        <taxon>Actinomycetota</taxon>
        <taxon>Actinomycetes</taxon>
        <taxon>Micromonosporales</taxon>
        <taxon>Micromonosporaceae</taxon>
        <taxon>Krasilnikovia</taxon>
    </lineage>
</organism>
<dbReference type="InterPro" id="IPR013656">
    <property type="entry name" value="PAS_4"/>
</dbReference>
<dbReference type="InterPro" id="IPR000792">
    <property type="entry name" value="Tscrpt_reg_LuxR_C"/>
</dbReference>
<feature type="domain" description="HTH luxR-type" evidence="1">
    <location>
        <begin position="150"/>
        <end position="207"/>
    </location>
</feature>
<dbReference type="GO" id="GO:0003677">
    <property type="term" value="F:DNA binding"/>
    <property type="evidence" value="ECO:0007669"/>
    <property type="project" value="InterPro"/>
</dbReference>
<protein>
    <submittedName>
        <fullName evidence="2">PAS domain-containing protein</fullName>
    </submittedName>
</protein>
<dbReference type="Gene3D" id="1.10.10.10">
    <property type="entry name" value="Winged helix-like DNA-binding domain superfamily/Winged helix DNA-binding domain"/>
    <property type="match status" value="1"/>
</dbReference>
<accession>A0A4Q7ZU76</accession>
<dbReference type="Gene3D" id="3.30.450.20">
    <property type="entry name" value="PAS domain"/>
    <property type="match status" value="1"/>
</dbReference>
<dbReference type="SUPFAM" id="SSF55785">
    <property type="entry name" value="PYP-like sensor domain (PAS domain)"/>
    <property type="match status" value="1"/>
</dbReference>
<dbReference type="InterPro" id="IPR000014">
    <property type="entry name" value="PAS"/>
</dbReference>
<evidence type="ECO:0000313" key="2">
    <source>
        <dbReference type="EMBL" id="RZU54173.1"/>
    </source>
</evidence>
<dbReference type="InterPro" id="IPR036388">
    <property type="entry name" value="WH-like_DNA-bd_sf"/>
</dbReference>
<dbReference type="InterPro" id="IPR035965">
    <property type="entry name" value="PAS-like_dom_sf"/>
</dbReference>
<dbReference type="OrthoDB" id="3176919at2"/>
<comment type="caution">
    <text evidence="2">The sequence shown here is derived from an EMBL/GenBank/DDBJ whole genome shotgun (WGS) entry which is preliminary data.</text>
</comment>
<dbReference type="EMBL" id="SHKY01000001">
    <property type="protein sequence ID" value="RZU54173.1"/>
    <property type="molecule type" value="Genomic_DNA"/>
</dbReference>
<keyword evidence="3" id="KW-1185">Reference proteome</keyword>
<dbReference type="Proteomes" id="UP000292564">
    <property type="component" value="Unassembled WGS sequence"/>
</dbReference>
<dbReference type="SUPFAM" id="SSF46894">
    <property type="entry name" value="C-terminal effector domain of the bipartite response regulators"/>
    <property type="match status" value="1"/>
</dbReference>
<dbReference type="InterPro" id="IPR016032">
    <property type="entry name" value="Sig_transdc_resp-reg_C-effctor"/>
</dbReference>
<dbReference type="SMART" id="SM00421">
    <property type="entry name" value="HTH_LUXR"/>
    <property type="match status" value="1"/>
</dbReference>
<gene>
    <name evidence="2" type="ORF">EV385_6113</name>
</gene>
<dbReference type="CDD" id="cd00130">
    <property type="entry name" value="PAS"/>
    <property type="match status" value="1"/>
</dbReference>
<dbReference type="AlphaFoldDB" id="A0A4Q7ZU76"/>
<dbReference type="GO" id="GO:0006355">
    <property type="term" value="P:regulation of DNA-templated transcription"/>
    <property type="evidence" value="ECO:0007669"/>
    <property type="project" value="InterPro"/>
</dbReference>
<proteinExistence type="predicted"/>
<evidence type="ECO:0000259" key="1">
    <source>
        <dbReference type="SMART" id="SM00421"/>
    </source>
</evidence>